<evidence type="ECO:0000256" key="2">
    <source>
        <dbReference type="ARBA" id="ARBA00004665"/>
    </source>
</evidence>
<organism evidence="8 9">
    <name type="scientific">Cedecea davisae DSM 4568</name>
    <dbReference type="NCBI Taxonomy" id="566551"/>
    <lineage>
        <taxon>Bacteria</taxon>
        <taxon>Pseudomonadati</taxon>
        <taxon>Pseudomonadota</taxon>
        <taxon>Gammaproteobacteria</taxon>
        <taxon>Enterobacterales</taxon>
        <taxon>Enterobacteriaceae</taxon>
        <taxon>Cedecea</taxon>
    </lineage>
</organism>
<comment type="pathway">
    <text evidence="2">Purine metabolism; 3',5'-cyclic di-GMP biosynthesis.</text>
</comment>
<dbReference type="EC" id="2.7.7.65" evidence="3"/>
<proteinExistence type="predicted"/>
<feature type="domain" description="GGDEF" evidence="7">
    <location>
        <begin position="415"/>
        <end position="541"/>
    </location>
</feature>
<dbReference type="InterPro" id="IPR033420">
    <property type="entry name" value="GAPES1"/>
</dbReference>
<dbReference type="PANTHER" id="PTHR45138:SF22">
    <property type="entry name" value="DIGUANYLATE CYCLASE DGCJ-RELATED"/>
    <property type="match status" value="1"/>
</dbReference>
<comment type="cofactor">
    <cofactor evidence="1">
        <name>Mg(2+)</name>
        <dbReference type="ChEBI" id="CHEBI:18420"/>
    </cofactor>
</comment>
<evidence type="ECO:0000256" key="6">
    <source>
        <dbReference type="SAM" id="Phobius"/>
    </source>
</evidence>
<dbReference type="GO" id="GO:0043709">
    <property type="term" value="P:cell adhesion involved in single-species biofilm formation"/>
    <property type="evidence" value="ECO:0007669"/>
    <property type="project" value="TreeGrafter"/>
</dbReference>
<keyword evidence="6" id="KW-1133">Transmembrane helix</keyword>
<gene>
    <name evidence="8" type="ORF">HMPREF0201_02200</name>
</gene>
<dbReference type="HOGENOM" id="CLU_042022_1_0_6"/>
<dbReference type="Pfam" id="PF17155">
    <property type="entry name" value="GAPES1"/>
    <property type="match status" value="1"/>
</dbReference>
<dbReference type="PANTHER" id="PTHR45138">
    <property type="entry name" value="REGULATORY COMPONENTS OF SENSORY TRANSDUCTION SYSTEM"/>
    <property type="match status" value="1"/>
</dbReference>
<dbReference type="OrthoDB" id="6395678at2"/>
<dbReference type="InterPro" id="IPR050469">
    <property type="entry name" value="Diguanylate_Cyclase"/>
</dbReference>
<evidence type="ECO:0000313" key="9">
    <source>
        <dbReference type="Proteomes" id="UP000014585"/>
    </source>
</evidence>
<sequence>MLLLQNWEVSRSSAICYTPSHPERQNFLREYIILSPTKYINAVIVIFILTTAIFAGFALREYRSLEGYMGYIAENGKSALFHEEYINQNIAFRMSRVFSTAPAGINAAGNNLDNVCQYAESLNGVYGVNLSSQRFRALSGTLQTRNPACDSWKNDVLALHLVQGNSSDTASKYSFSNYSGYLFNNVRYYIDIKNNYIYINKLVDSNHYTFSNWLTSENGEIDIDRSGETINIDAAALHDLRLGENIVSHIYHDGYTRKNIISMITPVFQHDAIKGLVLTDINIDDLATSFYTAERPLLWRFLSLYVTDNATGDKISFHHPVLKSFTPITRQEKITGYYTLHIKLDALYFLINIFWLIVIYAVGTWLLCRYARKQLDKHRSLSRDNMTDAMTGLYNRKVLTPALEQKIQALLQANIAVTVISVDSDGLKKINDTLGHHMGDRAIQYLGRALAQSIRKSDYGIRLGGDEFSLILIDYSLAKSHEVINRIQAYLAGIDEEKMVAFSYGSYQLVQGDTLETALLKADELLYQHKRNKYGETSTSR</sequence>
<dbReference type="SUPFAM" id="SSF55073">
    <property type="entry name" value="Nucleotide cyclase"/>
    <property type="match status" value="1"/>
</dbReference>
<dbReference type="Gene3D" id="3.30.70.270">
    <property type="match status" value="1"/>
</dbReference>
<dbReference type="SMART" id="SM00267">
    <property type="entry name" value="GGDEF"/>
    <property type="match status" value="1"/>
</dbReference>
<feature type="transmembrane region" description="Helical" evidence="6">
    <location>
        <begin position="39"/>
        <end position="59"/>
    </location>
</feature>
<evidence type="ECO:0000256" key="4">
    <source>
        <dbReference type="ARBA" id="ARBA00023134"/>
    </source>
</evidence>
<dbReference type="PROSITE" id="PS50887">
    <property type="entry name" value="GGDEF"/>
    <property type="match status" value="1"/>
</dbReference>
<dbReference type="Proteomes" id="UP000014585">
    <property type="component" value="Unassembled WGS sequence"/>
</dbReference>
<dbReference type="GO" id="GO:1902201">
    <property type="term" value="P:negative regulation of bacterial-type flagellum-dependent cell motility"/>
    <property type="evidence" value="ECO:0007669"/>
    <property type="project" value="TreeGrafter"/>
</dbReference>
<keyword evidence="4" id="KW-0547">Nucleotide-binding</keyword>
<evidence type="ECO:0000256" key="5">
    <source>
        <dbReference type="ARBA" id="ARBA00034247"/>
    </source>
</evidence>
<evidence type="ECO:0000256" key="1">
    <source>
        <dbReference type="ARBA" id="ARBA00001946"/>
    </source>
</evidence>
<dbReference type="RefSeq" id="WP_016536503.1">
    <property type="nucleotide sequence ID" value="NZ_KE161030.1"/>
</dbReference>
<dbReference type="InterPro" id="IPR049828">
    <property type="entry name" value="DgcJ_diguan"/>
</dbReference>
<dbReference type="PATRIC" id="fig|566551.4.peg.2024"/>
<name>S3IVH5_9ENTR</name>
<keyword evidence="4" id="KW-0342">GTP-binding</keyword>
<accession>S3IVH5</accession>
<dbReference type="GO" id="GO:0005525">
    <property type="term" value="F:GTP binding"/>
    <property type="evidence" value="ECO:0007669"/>
    <property type="project" value="UniProtKB-KW"/>
</dbReference>
<feature type="transmembrane region" description="Helical" evidence="6">
    <location>
        <begin position="346"/>
        <end position="367"/>
    </location>
</feature>
<dbReference type="InterPro" id="IPR029787">
    <property type="entry name" value="Nucleotide_cyclase"/>
</dbReference>
<dbReference type="InterPro" id="IPR000160">
    <property type="entry name" value="GGDEF_dom"/>
</dbReference>
<dbReference type="AlphaFoldDB" id="S3IVH5"/>
<keyword evidence="6" id="KW-0472">Membrane</keyword>
<dbReference type="STRING" id="566551.HMPREF0201_02200"/>
<dbReference type="GO" id="GO:0005886">
    <property type="term" value="C:plasma membrane"/>
    <property type="evidence" value="ECO:0007669"/>
    <property type="project" value="TreeGrafter"/>
</dbReference>
<dbReference type="CDD" id="cd01949">
    <property type="entry name" value="GGDEF"/>
    <property type="match status" value="1"/>
</dbReference>
<dbReference type="EMBL" id="ATDT01000020">
    <property type="protein sequence ID" value="EPF16965.1"/>
    <property type="molecule type" value="Genomic_DNA"/>
</dbReference>
<keyword evidence="6" id="KW-0812">Transmembrane</keyword>
<evidence type="ECO:0000256" key="3">
    <source>
        <dbReference type="ARBA" id="ARBA00012528"/>
    </source>
</evidence>
<dbReference type="NCBIfam" id="NF040885">
    <property type="entry name" value="diguan_DgcJ"/>
    <property type="match status" value="1"/>
</dbReference>
<dbReference type="InterPro" id="IPR043128">
    <property type="entry name" value="Rev_trsase/Diguanyl_cyclase"/>
</dbReference>
<evidence type="ECO:0000313" key="8">
    <source>
        <dbReference type="EMBL" id="EPF16965.1"/>
    </source>
</evidence>
<comment type="caution">
    <text evidence="8">The sequence shown here is derived from an EMBL/GenBank/DDBJ whole genome shotgun (WGS) entry which is preliminary data.</text>
</comment>
<dbReference type="NCBIfam" id="TIGR00254">
    <property type="entry name" value="GGDEF"/>
    <property type="match status" value="1"/>
</dbReference>
<dbReference type="GO" id="GO:0052621">
    <property type="term" value="F:diguanylate cyclase activity"/>
    <property type="evidence" value="ECO:0007669"/>
    <property type="project" value="UniProtKB-EC"/>
</dbReference>
<protein>
    <recommendedName>
        <fullName evidence="3">diguanylate cyclase</fullName>
        <ecNumber evidence="3">2.7.7.65</ecNumber>
    </recommendedName>
</protein>
<comment type="catalytic activity">
    <reaction evidence="5">
        <text>2 GTP = 3',3'-c-di-GMP + 2 diphosphate</text>
        <dbReference type="Rhea" id="RHEA:24898"/>
        <dbReference type="ChEBI" id="CHEBI:33019"/>
        <dbReference type="ChEBI" id="CHEBI:37565"/>
        <dbReference type="ChEBI" id="CHEBI:58805"/>
        <dbReference type="EC" id="2.7.7.65"/>
    </reaction>
</comment>
<evidence type="ECO:0000259" key="7">
    <source>
        <dbReference type="PROSITE" id="PS50887"/>
    </source>
</evidence>
<dbReference type="Pfam" id="PF00990">
    <property type="entry name" value="GGDEF"/>
    <property type="match status" value="1"/>
</dbReference>
<reference evidence="8 9" key="1">
    <citation type="submission" date="2013-04" db="EMBL/GenBank/DDBJ databases">
        <authorList>
            <person name="Weinstock G."/>
            <person name="Sodergren E."/>
            <person name="Lobos E.A."/>
            <person name="Fulton L."/>
            <person name="Fulton R."/>
            <person name="Courtney L."/>
            <person name="Fronick C."/>
            <person name="O'Laughlin M."/>
            <person name="Godfrey J."/>
            <person name="Wilson R.M."/>
            <person name="Miner T."/>
            <person name="Farmer C."/>
            <person name="Delehaunty K."/>
            <person name="Cordes M."/>
            <person name="Minx P."/>
            <person name="Tomlinson C."/>
            <person name="Chen J."/>
            <person name="Wollam A."/>
            <person name="Pepin K.H."/>
            <person name="Palsikar V.B."/>
            <person name="Zhang X."/>
            <person name="Suruliraj S."/>
            <person name="Perna N.T."/>
            <person name="Plunkett G."/>
            <person name="Warren W."/>
            <person name="Mitreva M."/>
            <person name="Mardis E.R."/>
            <person name="Wilson R.K."/>
        </authorList>
    </citation>
    <scope>NUCLEOTIDE SEQUENCE [LARGE SCALE GENOMIC DNA]</scope>
    <source>
        <strain evidence="8 9">DSM 4568</strain>
    </source>
</reference>